<organism evidence="2 3">
    <name type="scientific">Symbiodinium microadriaticum</name>
    <name type="common">Dinoflagellate</name>
    <name type="synonym">Zooxanthella microadriatica</name>
    <dbReference type="NCBI Taxonomy" id="2951"/>
    <lineage>
        <taxon>Eukaryota</taxon>
        <taxon>Sar</taxon>
        <taxon>Alveolata</taxon>
        <taxon>Dinophyceae</taxon>
        <taxon>Suessiales</taxon>
        <taxon>Symbiodiniaceae</taxon>
        <taxon>Symbiodinium</taxon>
    </lineage>
</organism>
<keyword evidence="3" id="KW-1185">Reference proteome</keyword>
<evidence type="ECO:0000313" key="3">
    <source>
        <dbReference type="Proteomes" id="UP000186817"/>
    </source>
</evidence>
<sequence length="337" mass="38101">MSFNVFGCTFVRFVCLILRLDEERQKADEARRAVSADSFAAASAGGTTATPTTSPVAPPGVPATASFSSGATSSFGSRAEKYLPSLPLINHGEMRAGRIRELEEFHRFPEVLSSWLALTDDAFVPELRQCLFVPNEIQQVSLPSDTAGKSAKLFYPLQQALAKGDPGLEILRSVSTRQGNAAAGYEGVRELYRQYSVNSRMEAVYIRDEMLKLHTKTGSLRRPLEVVRFLEDKISSRSFERRPAPMDIGAAWKGKGKGKKGALWQIDEGSEWSEDWNTDWSQEQQIGESEESTDWSEYQGALYDDSAWTEDDWYGDWWYDDSYDWSPDWPWYDDSFW</sequence>
<dbReference type="AlphaFoldDB" id="A0A1Q9BVF3"/>
<feature type="region of interest" description="Disordered" evidence="1">
    <location>
        <begin position="44"/>
        <end position="63"/>
    </location>
</feature>
<feature type="compositionally biased region" description="Low complexity" evidence="1">
    <location>
        <begin position="44"/>
        <end position="55"/>
    </location>
</feature>
<reference evidence="2 3" key="1">
    <citation type="submission" date="2016-02" db="EMBL/GenBank/DDBJ databases">
        <title>Genome analysis of coral dinoflagellate symbionts highlights evolutionary adaptations to a symbiotic lifestyle.</title>
        <authorList>
            <person name="Aranda M."/>
            <person name="Li Y."/>
            <person name="Liew Y.J."/>
            <person name="Baumgarten S."/>
            <person name="Simakov O."/>
            <person name="Wilson M."/>
            <person name="Piel J."/>
            <person name="Ashoor H."/>
            <person name="Bougouffa S."/>
            <person name="Bajic V.B."/>
            <person name="Ryu T."/>
            <person name="Ravasi T."/>
            <person name="Bayer T."/>
            <person name="Micklem G."/>
            <person name="Kim H."/>
            <person name="Bhak J."/>
            <person name="Lajeunesse T.C."/>
            <person name="Voolstra C.R."/>
        </authorList>
    </citation>
    <scope>NUCLEOTIDE SEQUENCE [LARGE SCALE GENOMIC DNA]</scope>
    <source>
        <strain evidence="2 3">CCMP2467</strain>
    </source>
</reference>
<proteinExistence type="predicted"/>
<protein>
    <submittedName>
        <fullName evidence="2">Uncharacterized protein</fullName>
    </submittedName>
</protein>
<comment type="caution">
    <text evidence="2">The sequence shown here is derived from an EMBL/GenBank/DDBJ whole genome shotgun (WGS) entry which is preliminary data.</text>
</comment>
<dbReference type="EMBL" id="LSRX01003362">
    <property type="protein sequence ID" value="OLP74678.1"/>
    <property type="molecule type" value="Genomic_DNA"/>
</dbReference>
<accession>A0A1Q9BVF3</accession>
<evidence type="ECO:0000256" key="1">
    <source>
        <dbReference type="SAM" id="MobiDB-lite"/>
    </source>
</evidence>
<gene>
    <name evidence="2" type="ORF">AK812_SmicGene45717</name>
</gene>
<dbReference type="Proteomes" id="UP000186817">
    <property type="component" value="Unassembled WGS sequence"/>
</dbReference>
<evidence type="ECO:0000313" key="2">
    <source>
        <dbReference type="EMBL" id="OLP74678.1"/>
    </source>
</evidence>
<name>A0A1Q9BVF3_SYMMI</name>